<name>A0AAD4SVV1_9MAGN</name>
<dbReference type="Proteomes" id="UP001202328">
    <property type="component" value="Unassembled WGS sequence"/>
</dbReference>
<dbReference type="Pfam" id="PF14541">
    <property type="entry name" value="TAXi_C"/>
    <property type="match status" value="1"/>
</dbReference>
<protein>
    <recommendedName>
        <fullName evidence="1">Xylanase inhibitor C-terminal domain-containing protein</fullName>
    </recommendedName>
</protein>
<accession>A0AAD4SVV1</accession>
<dbReference type="AlphaFoldDB" id="A0AAD4SVV1"/>
<evidence type="ECO:0000259" key="1">
    <source>
        <dbReference type="Pfam" id="PF14541"/>
    </source>
</evidence>
<feature type="domain" description="Xylanase inhibitor C-terminal" evidence="1">
    <location>
        <begin position="2"/>
        <end position="126"/>
    </location>
</feature>
<comment type="caution">
    <text evidence="2">The sequence shown here is derived from an EMBL/GenBank/DDBJ whole genome shotgun (WGS) entry which is preliminary data.</text>
</comment>
<evidence type="ECO:0000313" key="2">
    <source>
        <dbReference type="EMBL" id="KAI3921568.1"/>
    </source>
</evidence>
<gene>
    <name evidence="2" type="ORF">MKW98_013502</name>
</gene>
<keyword evidence="3" id="KW-1185">Reference proteome</keyword>
<organism evidence="2 3">
    <name type="scientific">Papaver atlanticum</name>
    <dbReference type="NCBI Taxonomy" id="357466"/>
    <lineage>
        <taxon>Eukaryota</taxon>
        <taxon>Viridiplantae</taxon>
        <taxon>Streptophyta</taxon>
        <taxon>Embryophyta</taxon>
        <taxon>Tracheophyta</taxon>
        <taxon>Spermatophyta</taxon>
        <taxon>Magnoliopsida</taxon>
        <taxon>Ranunculales</taxon>
        <taxon>Papaveraceae</taxon>
        <taxon>Papaveroideae</taxon>
        <taxon>Papaver</taxon>
    </lineage>
</organism>
<dbReference type="SUPFAM" id="SSF50630">
    <property type="entry name" value="Acid proteases"/>
    <property type="match status" value="1"/>
</dbReference>
<dbReference type="GO" id="GO:0004190">
    <property type="term" value="F:aspartic-type endopeptidase activity"/>
    <property type="evidence" value="ECO:0007669"/>
    <property type="project" value="InterPro"/>
</dbReference>
<proteinExistence type="predicted"/>
<dbReference type="InterPro" id="IPR021109">
    <property type="entry name" value="Peptidase_aspartic_dom_sf"/>
</dbReference>
<dbReference type="PANTHER" id="PTHR47965:SF22">
    <property type="entry name" value="EUKARYOTIC ASPARTYL PROTEASE FAMILY PROTEIN"/>
    <property type="match status" value="1"/>
</dbReference>
<dbReference type="GO" id="GO:0006508">
    <property type="term" value="P:proteolysis"/>
    <property type="evidence" value="ECO:0007669"/>
    <property type="project" value="InterPro"/>
</dbReference>
<dbReference type="InterPro" id="IPR001461">
    <property type="entry name" value="Aspartic_peptidase_A1"/>
</dbReference>
<dbReference type="Gene3D" id="2.40.70.10">
    <property type="entry name" value="Acid Proteases"/>
    <property type="match status" value="1"/>
</dbReference>
<sequence length="133" mass="14621">METSIYKAFTQAYNVWVQRYNDAIAPSIDGNITQVTPVAPFTTCYNSSTLPPVIELHNSDPPSIAFVFPKSVWNISLFDMVSVNDGVDCVGFVDGGSKPKTSIVIGEHQIGFLLEFDISKSRLGFQEPNLSDD</sequence>
<evidence type="ECO:0000313" key="3">
    <source>
        <dbReference type="Proteomes" id="UP001202328"/>
    </source>
</evidence>
<dbReference type="InterPro" id="IPR032799">
    <property type="entry name" value="TAXi_C"/>
</dbReference>
<reference evidence="2" key="1">
    <citation type="submission" date="2022-04" db="EMBL/GenBank/DDBJ databases">
        <title>A functionally conserved STORR gene fusion in Papaver species that diverged 16.8 million years ago.</title>
        <authorList>
            <person name="Catania T."/>
        </authorList>
    </citation>
    <scope>NUCLEOTIDE SEQUENCE</scope>
    <source>
        <strain evidence="2">S-188037</strain>
    </source>
</reference>
<dbReference type="PANTHER" id="PTHR47965">
    <property type="entry name" value="ASPARTYL PROTEASE-RELATED"/>
    <property type="match status" value="1"/>
</dbReference>
<dbReference type="EMBL" id="JAJJMB010008687">
    <property type="protein sequence ID" value="KAI3921568.1"/>
    <property type="molecule type" value="Genomic_DNA"/>
</dbReference>